<evidence type="ECO:0000313" key="4">
    <source>
        <dbReference type="Proteomes" id="UP000322899"/>
    </source>
</evidence>
<gene>
    <name evidence="3" type="ORF">FNF27_01623</name>
    <name evidence="2" type="ORF">FNF29_03973</name>
</gene>
<dbReference type="Proteomes" id="UP000323011">
    <property type="component" value="Unassembled WGS sequence"/>
</dbReference>
<dbReference type="EMBL" id="VLTO01000006">
    <property type="protein sequence ID" value="KAA0176801.1"/>
    <property type="molecule type" value="Genomic_DNA"/>
</dbReference>
<evidence type="ECO:0000313" key="5">
    <source>
        <dbReference type="Proteomes" id="UP000323011"/>
    </source>
</evidence>
<keyword evidence="1" id="KW-1133">Transmembrane helix</keyword>
<organism evidence="2 5">
    <name type="scientific">Cafeteria roenbergensis</name>
    <name type="common">Marine flagellate</name>
    <dbReference type="NCBI Taxonomy" id="33653"/>
    <lineage>
        <taxon>Eukaryota</taxon>
        <taxon>Sar</taxon>
        <taxon>Stramenopiles</taxon>
        <taxon>Bigyra</taxon>
        <taxon>Opalozoa</taxon>
        <taxon>Bicosoecida</taxon>
        <taxon>Cafeteriaceae</taxon>
        <taxon>Cafeteria</taxon>
    </lineage>
</organism>
<proteinExistence type="predicted"/>
<dbReference type="Proteomes" id="UP000322899">
    <property type="component" value="Unassembled WGS sequence"/>
</dbReference>
<evidence type="ECO:0000313" key="3">
    <source>
        <dbReference type="EMBL" id="KAA0176801.1"/>
    </source>
</evidence>
<dbReference type="OMA" id="RCSITAK"/>
<feature type="transmembrane region" description="Helical" evidence="1">
    <location>
        <begin position="32"/>
        <end position="53"/>
    </location>
</feature>
<evidence type="ECO:0000256" key="1">
    <source>
        <dbReference type="SAM" id="Phobius"/>
    </source>
</evidence>
<dbReference type="AlphaFoldDB" id="A0A5A8CIH7"/>
<comment type="caution">
    <text evidence="2">The sequence shown here is derived from an EMBL/GenBank/DDBJ whole genome shotgun (WGS) entry which is preliminary data.</text>
</comment>
<dbReference type="EMBL" id="VLTN01000021">
    <property type="protein sequence ID" value="KAA0152407.1"/>
    <property type="molecule type" value="Genomic_DNA"/>
</dbReference>
<name>A0A5A8CIH7_CAFRO</name>
<protein>
    <submittedName>
        <fullName evidence="2">Uncharacterized protein</fullName>
    </submittedName>
</protein>
<keyword evidence="1" id="KW-0812">Transmembrane</keyword>
<keyword evidence="1" id="KW-0472">Membrane</keyword>
<dbReference type="OrthoDB" id="494673at2759"/>
<accession>A0A5A8CIH7</accession>
<evidence type="ECO:0000313" key="2">
    <source>
        <dbReference type="EMBL" id="KAA0152407.1"/>
    </source>
</evidence>
<keyword evidence="5" id="KW-1185">Reference proteome</keyword>
<sequence>MTRSNPVTSVFPFCLRHFSTARQVRVRDARLACTYAVLAALVLVYVVIFQLILEHRYAQFEVPVGYTNTWAGLSSPWPGGNTQAPAPEDMPVFCNNPQFDWGVNHTEAQRKLSGGLVAHNVGCRGFNPATDVEISGSSFTAVTSVGTIELDANDSVVASSQMFTANPEGAIPNLIHLYSVSFEGRGRQNVPTVIVNREGKVLREFADQAILTGISIGDWLEMAGVSLNSVNPQEEIGPPHPTFRLTGAVLMVRMVYTNLRRWELPYYRPLCTVTVEALPVAWGFMGSEVQPVVAADGTVKRASVQRTGVRLQFIQSGSIGRLDIFQIVLRLIEASVLFSIAAFATDFMGRC</sequence>
<reference evidence="4 5" key="1">
    <citation type="submission" date="2019-07" db="EMBL/GenBank/DDBJ databases">
        <title>Genomes of Cafeteria roenbergensis.</title>
        <authorList>
            <person name="Fischer M.G."/>
            <person name="Hackl T."/>
            <person name="Roman M."/>
        </authorList>
    </citation>
    <scope>NUCLEOTIDE SEQUENCE [LARGE SCALE GENOMIC DNA]</scope>
    <source>
        <strain evidence="2 5">BVI</strain>
        <strain evidence="3 4">E4-10P</strain>
    </source>
</reference>